<comment type="caution">
    <text evidence="1">The sequence shown here is derived from an EMBL/GenBank/DDBJ whole genome shotgun (WGS) entry which is preliminary data.</text>
</comment>
<proteinExistence type="predicted"/>
<evidence type="ECO:0000313" key="2">
    <source>
        <dbReference type="Proteomes" id="UP001253193"/>
    </source>
</evidence>
<dbReference type="AlphaFoldDB" id="A0AAW8PYK3"/>
<dbReference type="RefSeq" id="WP_311020181.1">
    <property type="nucleotide sequence ID" value="NZ_JAUHGG010000003.1"/>
</dbReference>
<organism evidence="1 2">
    <name type="scientific">Vibrio parahaemolyticus</name>
    <dbReference type="NCBI Taxonomy" id="670"/>
    <lineage>
        <taxon>Bacteria</taxon>
        <taxon>Pseudomonadati</taxon>
        <taxon>Pseudomonadota</taxon>
        <taxon>Gammaproteobacteria</taxon>
        <taxon>Vibrionales</taxon>
        <taxon>Vibrionaceae</taxon>
        <taxon>Vibrio</taxon>
    </lineage>
</organism>
<protein>
    <submittedName>
        <fullName evidence="1">Uncharacterized protein</fullName>
    </submittedName>
</protein>
<reference evidence="1" key="1">
    <citation type="submission" date="2023-06" db="EMBL/GenBank/DDBJ databases">
        <title>Genomic Diversity of Vibrio spp. and Metagenomic Analysis of Pathogens in Florida Gulf Coastal Waters Following Hurricane Ian.</title>
        <authorList>
            <person name="Brumfield K.D."/>
        </authorList>
    </citation>
    <scope>NUCLEOTIDE SEQUENCE</scope>
    <source>
        <strain evidence="1">WBS2B-138</strain>
    </source>
</reference>
<gene>
    <name evidence="1" type="ORF">QX249_11580</name>
</gene>
<sequence>MNAGYIALDPELKKILINLGVETRIRPAFGYDFEIPMHINAVEPHNLWQLRFNRKNEPKFSTSQQICSAGDRVNIAKCMSALNSLTITLIKRITNGYNSESHRLSRTGEKPSISVTVNKKGCANAHLFIWSARGRTKTISKYLGTERTVTQDRIDEVCREMSKIWAWRRAFVDNHGLKALYMVDVPKEVNVEPDPDTIPHIPMEVVIDTISRRMSTYSRARVH</sequence>
<accession>A0AAW8PYK3</accession>
<name>A0AAW8PYK3_VIBPH</name>
<dbReference type="EMBL" id="JAUHGG010000003">
    <property type="protein sequence ID" value="MDS1821306.1"/>
    <property type="molecule type" value="Genomic_DNA"/>
</dbReference>
<dbReference type="Proteomes" id="UP001253193">
    <property type="component" value="Unassembled WGS sequence"/>
</dbReference>
<evidence type="ECO:0000313" key="1">
    <source>
        <dbReference type="EMBL" id="MDS1821306.1"/>
    </source>
</evidence>